<dbReference type="Proteomes" id="UP001179952">
    <property type="component" value="Unassembled WGS sequence"/>
</dbReference>
<comment type="caution">
    <text evidence="1">The sequence shown here is derived from an EMBL/GenBank/DDBJ whole genome shotgun (WGS) entry which is preliminary data.</text>
</comment>
<accession>A0AAV9AQC3</accession>
<reference evidence="1" key="1">
    <citation type="journal article" date="2023" name="Nat. Commun.">
        <title>Diploid and tetraploid genomes of Acorus and the evolution of monocots.</title>
        <authorList>
            <person name="Ma L."/>
            <person name="Liu K.W."/>
            <person name="Li Z."/>
            <person name="Hsiao Y.Y."/>
            <person name="Qi Y."/>
            <person name="Fu T."/>
            <person name="Tang G.D."/>
            <person name="Zhang D."/>
            <person name="Sun W.H."/>
            <person name="Liu D.K."/>
            <person name="Li Y."/>
            <person name="Chen G.Z."/>
            <person name="Liu X.D."/>
            <person name="Liao X.Y."/>
            <person name="Jiang Y.T."/>
            <person name="Yu X."/>
            <person name="Hao Y."/>
            <person name="Huang J."/>
            <person name="Zhao X.W."/>
            <person name="Ke S."/>
            <person name="Chen Y.Y."/>
            <person name="Wu W.L."/>
            <person name="Hsu J.L."/>
            <person name="Lin Y.F."/>
            <person name="Huang M.D."/>
            <person name="Li C.Y."/>
            <person name="Huang L."/>
            <person name="Wang Z.W."/>
            <person name="Zhao X."/>
            <person name="Zhong W.Y."/>
            <person name="Peng D.H."/>
            <person name="Ahmad S."/>
            <person name="Lan S."/>
            <person name="Zhang J.S."/>
            <person name="Tsai W.C."/>
            <person name="Van de Peer Y."/>
            <person name="Liu Z.J."/>
        </authorList>
    </citation>
    <scope>NUCLEOTIDE SEQUENCE</scope>
    <source>
        <strain evidence="1">SCP</strain>
    </source>
</reference>
<sequence length="125" mass="14192">MTPYKHPCHFINLFSLFFISSSPISGPRSSRRPSSSLSTPLDRRRFPMAVSSVTTRKPSIIYSYINISYSRVLNPSNLFLPIALKRERKLSTVFDPELSNVFNSILVSLYLRSSSIRRPSCGEGF</sequence>
<name>A0AAV9AQC3_ACOGR</name>
<reference evidence="1" key="2">
    <citation type="submission" date="2023-06" db="EMBL/GenBank/DDBJ databases">
        <authorList>
            <person name="Ma L."/>
            <person name="Liu K.-W."/>
            <person name="Li Z."/>
            <person name="Hsiao Y.-Y."/>
            <person name="Qi Y."/>
            <person name="Fu T."/>
            <person name="Tang G."/>
            <person name="Zhang D."/>
            <person name="Sun W.-H."/>
            <person name="Liu D.-K."/>
            <person name="Li Y."/>
            <person name="Chen G.-Z."/>
            <person name="Liu X.-D."/>
            <person name="Liao X.-Y."/>
            <person name="Jiang Y.-T."/>
            <person name="Yu X."/>
            <person name="Hao Y."/>
            <person name="Huang J."/>
            <person name="Zhao X.-W."/>
            <person name="Ke S."/>
            <person name="Chen Y.-Y."/>
            <person name="Wu W.-L."/>
            <person name="Hsu J.-L."/>
            <person name="Lin Y.-F."/>
            <person name="Huang M.-D."/>
            <person name="Li C.-Y."/>
            <person name="Huang L."/>
            <person name="Wang Z.-W."/>
            <person name="Zhao X."/>
            <person name="Zhong W.-Y."/>
            <person name="Peng D.-H."/>
            <person name="Ahmad S."/>
            <person name="Lan S."/>
            <person name="Zhang J.-S."/>
            <person name="Tsai W.-C."/>
            <person name="Van De Peer Y."/>
            <person name="Liu Z.-J."/>
        </authorList>
    </citation>
    <scope>NUCLEOTIDE SEQUENCE</scope>
    <source>
        <strain evidence="1">SCP</strain>
        <tissue evidence="1">Leaves</tissue>
    </source>
</reference>
<protein>
    <submittedName>
        <fullName evidence="1">Uncharacterized protein</fullName>
    </submittedName>
</protein>
<evidence type="ECO:0000313" key="1">
    <source>
        <dbReference type="EMBL" id="KAK1266389.1"/>
    </source>
</evidence>
<dbReference type="EMBL" id="JAUJYN010000007">
    <property type="protein sequence ID" value="KAK1266389.1"/>
    <property type="molecule type" value="Genomic_DNA"/>
</dbReference>
<gene>
    <name evidence="1" type="ORF">QJS04_geneDACA024673</name>
</gene>
<organism evidence="1 2">
    <name type="scientific">Acorus gramineus</name>
    <name type="common">Dwarf sweet flag</name>
    <dbReference type="NCBI Taxonomy" id="55184"/>
    <lineage>
        <taxon>Eukaryota</taxon>
        <taxon>Viridiplantae</taxon>
        <taxon>Streptophyta</taxon>
        <taxon>Embryophyta</taxon>
        <taxon>Tracheophyta</taxon>
        <taxon>Spermatophyta</taxon>
        <taxon>Magnoliopsida</taxon>
        <taxon>Liliopsida</taxon>
        <taxon>Acoraceae</taxon>
        <taxon>Acorus</taxon>
    </lineage>
</organism>
<keyword evidence="2" id="KW-1185">Reference proteome</keyword>
<dbReference type="AlphaFoldDB" id="A0AAV9AQC3"/>
<proteinExistence type="predicted"/>
<evidence type="ECO:0000313" key="2">
    <source>
        <dbReference type="Proteomes" id="UP001179952"/>
    </source>
</evidence>